<dbReference type="OrthoDB" id="5505971at2"/>
<sequence length="635" mass="69805">MNQPALIKRLIILLCLAFPAVAGAQHLLDKKLAFFSVNKASSEEALLQLGELGNVHFSYKTDILEPGQTVSLSAENKTVSQLLRLLFKEKYEYAEHQDFIIITKRNSYYIITGQISDKETGKPLDSVMVSSSLNGLFALSNKDGIFQLKIPVGYPMGYIVLKKELYLDVFIDITKASDHELAVQMQAVKPFELMPVTTLAREAGKHGHILANPFYNTSKRSSGFEAAGIFNSNTGNAYNFQIAGAVNIVGKSLKGVQVAGLHNLVIDSTSGIQVSALVNKTEGPVNGMQIAAVNHAGKLRGVQIGLINITDSSDGYSIGLLNFVRNAGGYHSLSLFASDLMNTNLAVKLGNAKLYTVFMAGMNIVRGKRLYAAGIGLGHDILLTDKLAILTEANYQAVNAGSWDNRLLQLKSSLNLRLRKGVSFFAGPVFYHYTNGQGNTVEGYKNMQAAGYKAVRSWTGWQAGITSTNLLWSPGKQYVCADDNWSIQAGAGGGISFDVFDAAEWASVDLRVQKGIKDYDMVLMFTAGLNHRFNRSSAINDITALYTPGTTDYIAKLGLKVFVIRRFYVAAELGSTLNKVARKIYNEDKITNRRRFLWSPSIGWMVGRKWDISARIESVHTPLLLRCAYTLWKSR</sequence>
<evidence type="ECO:0000313" key="2">
    <source>
        <dbReference type="EMBL" id="RFM26175.1"/>
    </source>
</evidence>
<comment type="caution">
    <text evidence="2">The sequence shown here is derived from an EMBL/GenBank/DDBJ whole genome shotgun (WGS) entry which is preliminary data.</text>
</comment>
<evidence type="ECO:0008006" key="4">
    <source>
        <dbReference type="Google" id="ProtNLM"/>
    </source>
</evidence>
<dbReference type="InterPro" id="IPR008969">
    <property type="entry name" value="CarboxyPept-like_regulatory"/>
</dbReference>
<dbReference type="RefSeq" id="WP_116849353.1">
    <property type="nucleotide sequence ID" value="NZ_QTJU01000011.1"/>
</dbReference>
<feature type="signal peptide" evidence="1">
    <location>
        <begin position="1"/>
        <end position="24"/>
    </location>
</feature>
<proteinExistence type="predicted"/>
<keyword evidence="1" id="KW-0732">Signal</keyword>
<dbReference type="EMBL" id="QTJU01000011">
    <property type="protein sequence ID" value="RFM26175.1"/>
    <property type="molecule type" value="Genomic_DNA"/>
</dbReference>
<dbReference type="InterPro" id="IPR058093">
    <property type="entry name" value="LA_2272-like"/>
</dbReference>
<dbReference type="SUPFAM" id="SSF49464">
    <property type="entry name" value="Carboxypeptidase regulatory domain-like"/>
    <property type="match status" value="1"/>
</dbReference>
<name>A0A3E1NDY6_9BACT</name>
<keyword evidence="3" id="KW-1185">Reference proteome</keyword>
<evidence type="ECO:0000256" key="1">
    <source>
        <dbReference type="SAM" id="SignalP"/>
    </source>
</evidence>
<protein>
    <recommendedName>
        <fullName evidence="4">Carboxypeptidase-like regulatory domain-containing protein</fullName>
    </recommendedName>
</protein>
<evidence type="ECO:0000313" key="3">
    <source>
        <dbReference type="Proteomes" id="UP000261284"/>
    </source>
</evidence>
<accession>A0A3E1NDY6</accession>
<gene>
    <name evidence="2" type="ORF">DXN05_21485</name>
</gene>
<dbReference type="Proteomes" id="UP000261284">
    <property type="component" value="Unassembled WGS sequence"/>
</dbReference>
<feature type="chain" id="PRO_5017731015" description="Carboxypeptidase-like regulatory domain-containing protein" evidence="1">
    <location>
        <begin position="25"/>
        <end position="635"/>
    </location>
</feature>
<dbReference type="AlphaFoldDB" id="A0A3E1NDY6"/>
<reference evidence="2 3" key="1">
    <citation type="submission" date="2018-08" db="EMBL/GenBank/DDBJ databases">
        <title>Chitinophagaceae sp. K23C18032701, a novel bacterium isolated from forest soil.</title>
        <authorList>
            <person name="Wang C."/>
        </authorList>
    </citation>
    <scope>NUCLEOTIDE SEQUENCE [LARGE SCALE GENOMIC DNA]</scope>
    <source>
        <strain evidence="2 3">K23C18032701</strain>
    </source>
</reference>
<organism evidence="2 3">
    <name type="scientific">Deminuibacter soli</name>
    <dbReference type="NCBI Taxonomy" id="2291815"/>
    <lineage>
        <taxon>Bacteria</taxon>
        <taxon>Pseudomonadati</taxon>
        <taxon>Bacteroidota</taxon>
        <taxon>Chitinophagia</taxon>
        <taxon>Chitinophagales</taxon>
        <taxon>Chitinophagaceae</taxon>
        <taxon>Deminuibacter</taxon>
    </lineage>
</organism>
<dbReference type="NCBIfam" id="NF047436">
    <property type="entry name" value="LA_2272_repeat"/>
    <property type="match status" value="1"/>
</dbReference>